<dbReference type="PANTHER" id="PTHR23507:SF1">
    <property type="entry name" value="FI18259P1-RELATED"/>
    <property type="match status" value="1"/>
</dbReference>
<keyword evidence="2 6" id="KW-0812">Transmembrane</keyword>
<reference evidence="7" key="1">
    <citation type="submission" date="2021-04" db="EMBL/GenBank/DDBJ databases">
        <authorList>
            <consortium name="Molecular Ecology Group"/>
        </authorList>
    </citation>
    <scope>NUCLEOTIDE SEQUENCE</scope>
</reference>
<dbReference type="EMBL" id="CAJHNH020006990">
    <property type="protein sequence ID" value="CAG5134256.1"/>
    <property type="molecule type" value="Genomic_DNA"/>
</dbReference>
<evidence type="ECO:0000256" key="4">
    <source>
        <dbReference type="ARBA" id="ARBA00023136"/>
    </source>
</evidence>
<keyword evidence="3 6" id="KW-1133">Transmembrane helix</keyword>
<keyword evidence="4 6" id="KW-0472">Membrane</keyword>
<keyword evidence="8" id="KW-1185">Reference proteome</keyword>
<evidence type="ECO:0000256" key="2">
    <source>
        <dbReference type="ARBA" id="ARBA00022692"/>
    </source>
</evidence>
<feature type="transmembrane region" description="Helical" evidence="6">
    <location>
        <begin position="57"/>
        <end position="78"/>
    </location>
</feature>
<evidence type="ECO:0000256" key="5">
    <source>
        <dbReference type="SAM" id="MobiDB-lite"/>
    </source>
</evidence>
<accession>A0A8S4A5I4</accession>
<sequence>MTSLISPRTILSQQAAPSEQGALFSSMACTEAVASMVSSTVYILIYNATIETFKGATFIVIAGMSVFYTILLGFMICLRTSKKIEYETHTEGPADGKTGVSSNGHSSSTL</sequence>
<comment type="subcellular location">
    <subcellularLocation>
        <location evidence="1">Membrane</location>
        <topology evidence="1">Multi-pass membrane protein</topology>
    </subcellularLocation>
</comment>
<comment type="caution">
    <text evidence="7">The sequence shown here is derived from an EMBL/GenBank/DDBJ whole genome shotgun (WGS) entry which is preliminary data.</text>
</comment>
<feature type="compositionally biased region" description="Polar residues" evidence="5">
    <location>
        <begin position="99"/>
        <end position="110"/>
    </location>
</feature>
<dbReference type="GO" id="GO:0016020">
    <property type="term" value="C:membrane"/>
    <property type="evidence" value="ECO:0007669"/>
    <property type="project" value="UniProtKB-SubCell"/>
</dbReference>
<dbReference type="OrthoDB" id="6147058at2759"/>
<name>A0A8S4A5I4_9EUPU</name>
<proteinExistence type="predicted"/>
<feature type="transmembrane region" description="Helical" evidence="6">
    <location>
        <begin position="21"/>
        <end position="45"/>
    </location>
</feature>
<evidence type="ECO:0000256" key="1">
    <source>
        <dbReference type="ARBA" id="ARBA00004141"/>
    </source>
</evidence>
<dbReference type="Proteomes" id="UP000678393">
    <property type="component" value="Unassembled WGS sequence"/>
</dbReference>
<dbReference type="AlphaFoldDB" id="A0A8S4A5I4"/>
<dbReference type="GO" id="GO:0022857">
    <property type="term" value="F:transmembrane transporter activity"/>
    <property type="evidence" value="ECO:0007669"/>
    <property type="project" value="TreeGrafter"/>
</dbReference>
<evidence type="ECO:0000313" key="7">
    <source>
        <dbReference type="EMBL" id="CAG5134256.1"/>
    </source>
</evidence>
<evidence type="ECO:0000256" key="6">
    <source>
        <dbReference type="SAM" id="Phobius"/>
    </source>
</evidence>
<evidence type="ECO:0000256" key="3">
    <source>
        <dbReference type="ARBA" id="ARBA00022989"/>
    </source>
</evidence>
<dbReference type="PANTHER" id="PTHR23507">
    <property type="entry name" value="ZGC:174356"/>
    <property type="match status" value="1"/>
</dbReference>
<evidence type="ECO:0000313" key="8">
    <source>
        <dbReference type="Proteomes" id="UP000678393"/>
    </source>
</evidence>
<feature type="region of interest" description="Disordered" evidence="5">
    <location>
        <begin position="89"/>
        <end position="110"/>
    </location>
</feature>
<organism evidence="7 8">
    <name type="scientific">Candidula unifasciata</name>
    <dbReference type="NCBI Taxonomy" id="100452"/>
    <lineage>
        <taxon>Eukaryota</taxon>
        <taxon>Metazoa</taxon>
        <taxon>Spiralia</taxon>
        <taxon>Lophotrochozoa</taxon>
        <taxon>Mollusca</taxon>
        <taxon>Gastropoda</taxon>
        <taxon>Heterobranchia</taxon>
        <taxon>Euthyneura</taxon>
        <taxon>Panpulmonata</taxon>
        <taxon>Eupulmonata</taxon>
        <taxon>Stylommatophora</taxon>
        <taxon>Helicina</taxon>
        <taxon>Helicoidea</taxon>
        <taxon>Geomitridae</taxon>
        <taxon>Candidula</taxon>
    </lineage>
</organism>
<protein>
    <submittedName>
        <fullName evidence="7">Uncharacterized protein</fullName>
    </submittedName>
</protein>
<gene>
    <name evidence="7" type="ORF">CUNI_LOCUS19814</name>
</gene>